<dbReference type="EMBL" id="JBHTKA010000014">
    <property type="protein sequence ID" value="MFD1002905.1"/>
    <property type="molecule type" value="Genomic_DNA"/>
</dbReference>
<evidence type="ECO:0000313" key="2">
    <source>
        <dbReference type="EMBL" id="MFD1002905.1"/>
    </source>
</evidence>
<feature type="chain" id="PRO_5046518761" evidence="1">
    <location>
        <begin position="24"/>
        <end position="389"/>
    </location>
</feature>
<dbReference type="RefSeq" id="WP_377584763.1">
    <property type="nucleotide sequence ID" value="NZ_JBHTKA010000014.1"/>
</dbReference>
<reference evidence="3" key="1">
    <citation type="journal article" date="2019" name="Int. J. Syst. Evol. Microbiol.">
        <title>The Global Catalogue of Microorganisms (GCM) 10K type strain sequencing project: providing services to taxonomists for standard genome sequencing and annotation.</title>
        <authorList>
            <consortium name="The Broad Institute Genomics Platform"/>
            <consortium name="The Broad Institute Genome Sequencing Center for Infectious Disease"/>
            <person name="Wu L."/>
            <person name="Ma J."/>
        </authorList>
    </citation>
    <scope>NUCLEOTIDE SEQUENCE [LARGE SCALE GENOMIC DNA]</scope>
    <source>
        <strain evidence="3">CCUG 58938</strain>
    </source>
</reference>
<dbReference type="InterPro" id="IPR011486">
    <property type="entry name" value="BBP2"/>
</dbReference>
<comment type="caution">
    <text evidence="2">The sequence shown here is derived from an EMBL/GenBank/DDBJ whole genome shotgun (WGS) entry which is preliminary data.</text>
</comment>
<dbReference type="Pfam" id="PF07642">
    <property type="entry name" value="BBP2"/>
    <property type="match status" value="1"/>
</dbReference>
<evidence type="ECO:0000256" key="1">
    <source>
        <dbReference type="SAM" id="SignalP"/>
    </source>
</evidence>
<accession>A0ABW3KA65</accession>
<name>A0ABW3KA65_9BACT</name>
<dbReference type="Proteomes" id="UP001597112">
    <property type="component" value="Unassembled WGS sequence"/>
</dbReference>
<keyword evidence="1" id="KW-0732">Signal</keyword>
<gene>
    <name evidence="2" type="ORF">ACFQ21_26495</name>
</gene>
<protein>
    <submittedName>
        <fullName evidence="2">Outer membrane beta-barrel protein</fullName>
    </submittedName>
</protein>
<feature type="signal peptide" evidence="1">
    <location>
        <begin position="1"/>
        <end position="23"/>
    </location>
</feature>
<proteinExistence type="predicted"/>
<organism evidence="2 3">
    <name type="scientific">Ohtaekwangia kribbensis</name>
    <dbReference type="NCBI Taxonomy" id="688913"/>
    <lineage>
        <taxon>Bacteria</taxon>
        <taxon>Pseudomonadati</taxon>
        <taxon>Bacteroidota</taxon>
        <taxon>Cytophagia</taxon>
        <taxon>Cytophagales</taxon>
        <taxon>Fulvivirgaceae</taxon>
        <taxon>Ohtaekwangia</taxon>
    </lineage>
</organism>
<evidence type="ECO:0000313" key="3">
    <source>
        <dbReference type="Proteomes" id="UP001597112"/>
    </source>
</evidence>
<keyword evidence="3" id="KW-1185">Reference proteome</keyword>
<sequence length="389" mass="41370">MNSKNIRTIYTVALMIFSFSAYSQSDSTKTFTLSGSVDTYVHTSLGATNDAFGTHGPTTAFANLKGFSLGMVNLIASYQGEKAGFVADVVFGPRGRDAVFYSNASVGSYTGQRIINQMYAYYKISDAVTLNMGQFNTFVGYEVISPAVNVNYSTSYLFSNGPFNHTGLRADFSFGDGGVAKLAIMNPTDMLEFNPVNTYTLGAQIGKTTDAGGIWLNLLYGDQDGTLDEKDFTGTVVSSAGTLFQVDVTTGWTLSEAFFLGANASYQTIASGERYTLAGDVVDIDGDATSFFGVAVYPKLTLSDVFALGLRGEYFSTAKGHVLASPIGVDASGDGNVVAATLSGNYKVGGLTIIPEIRFDKTSENSFTDKDGDAKDAMTTLTLAAVYKF</sequence>